<dbReference type="GeneID" id="115812115"/>
<dbReference type="GO" id="GO:0005868">
    <property type="term" value="C:cytoplasmic dynein complex"/>
    <property type="evidence" value="ECO:0007669"/>
    <property type="project" value="TreeGrafter"/>
</dbReference>
<dbReference type="CDD" id="cd21461">
    <property type="entry name" value="DLC-like_TCTEX1D4"/>
    <property type="match status" value="1"/>
</dbReference>
<dbReference type="InterPro" id="IPR038586">
    <property type="entry name" value="Tctex-1-like_sf"/>
</dbReference>
<name>A0A6J2VGN8_CHACN</name>
<dbReference type="GO" id="GO:0007018">
    <property type="term" value="P:microtubule-based movement"/>
    <property type="evidence" value="ECO:0007669"/>
    <property type="project" value="TreeGrafter"/>
</dbReference>
<dbReference type="OrthoDB" id="10260741at2759"/>
<gene>
    <name evidence="3" type="primary">dynlt4</name>
</gene>
<dbReference type="PANTHER" id="PTHR21255:SF55">
    <property type="entry name" value="DYNEIN LIGHT CHAIN TCTEX-TYPE 4"/>
    <property type="match status" value="1"/>
</dbReference>
<keyword evidence="2" id="KW-1185">Reference proteome</keyword>
<evidence type="ECO:0000313" key="3">
    <source>
        <dbReference type="RefSeq" id="XP_030630466.1"/>
    </source>
</evidence>
<comment type="similarity">
    <text evidence="1">Belongs to the dynein light chain Tctex-type family.</text>
</comment>
<dbReference type="AlphaFoldDB" id="A0A6J2VGN8"/>
<dbReference type="InterPro" id="IPR005334">
    <property type="entry name" value="Tctex-1-like"/>
</dbReference>
<dbReference type="CTD" id="343521"/>
<organism evidence="2 3">
    <name type="scientific">Chanos chanos</name>
    <name type="common">Milkfish</name>
    <name type="synonym">Mugil chanos</name>
    <dbReference type="NCBI Taxonomy" id="29144"/>
    <lineage>
        <taxon>Eukaryota</taxon>
        <taxon>Metazoa</taxon>
        <taxon>Chordata</taxon>
        <taxon>Craniata</taxon>
        <taxon>Vertebrata</taxon>
        <taxon>Euteleostomi</taxon>
        <taxon>Actinopterygii</taxon>
        <taxon>Neopterygii</taxon>
        <taxon>Teleostei</taxon>
        <taxon>Ostariophysi</taxon>
        <taxon>Gonorynchiformes</taxon>
        <taxon>Chanidae</taxon>
        <taxon>Chanos</taxon>
    </lineage>
</organism>
<dbReference type="GO" id="GO:0005737">
    <property type="term" value="C:cytoplasm"/>
    <property type="evidence" value="ECO:0007669"/>
    <property type="project" value="TreeGrafter"/>
</dbReference>
<evidence type="ECO:0000313" key="2">
    <source>
        <dbReference type="Proteomes" id="UP000504632"/>
    </source>
</evidence>
<dbReference type="InParanoid" id="A0A6J2VGN8"/>
<reference evidence="3" key="1">
    <citation type="submission" date="2025-08" db="UniProtKB">
        <authorList>
            <consortium name="RefSeq"/>
        </authorList>
    </citation>
    <scope>IDENTIFICATION</scope>
</reference>
<proteinExistence type="inferred from homology"/>
<accession>A0A6J2VGN8</accession>
<dbReference type="PANTHER" id="PTHR21255">
    <property type="entry name" value="T-COMPLEX-ASSOCIATED-TESTIS-EXPRESSED 1/ DYNEIN LIGHT CHAIN"/>
    <property type="match status" value="1"/>
</dbReference>
<evidence type="ECO:0000256" key="1">
    <source>
        <dbReference type="ARBA" id="ARBA00005361"/>
    </source>
</evidence>
<dbReference type="Gene3D" id="3.30.1140.40">
    <property type="entry name" value="Tctex-1"/>
    <property type="match status" value="1"/>
</dbReference>
<dbReference type="Pfam" id="PF03645">
    <property type="entry name" value="Tctex-1"/>
    <property type="match status" value="1"/>
</dbReference>
<dbReference type="Proteomes" id="UP000504632">
    <property type="component" value="Chromosome 5"/>
</dbReference>
<sequence>MLNGKYYSLVKARRQGGKIADTAQLLLTRPGLRAEDRSPLDPGDGVGMGWVAEAVPACVRPKPLSVRSSNHAPDSTTPLTSVPTLGLPAWGGFLWALDAERSSALRLSDTDTQLAECVLCRAEYITHCPLGRSGTSSSIPTEFLTSLRRLPATERRRKLCGFSSALCEVHLHGVSSLLAEQTWAGSLTMTTEPLPLSEETLAQFNRSLATETGGASYTRRRLGSISTHRSFKEQSKEQYHPRHPPFLLKGITGALSESSPLSPTVSNPNSPFHRKESVFLGKRFSFGGWQHAGPVSFSGLPLLQPVKEVRLENTYRLGPDPGCCLNASRAQQILQATLDSYLNGACYNPATCSQLSQILADLVRNKVKDISPPRYKVVCQVVMGQKAKQGIKIASRTLLNPDTDNYVTAVFQNHSIFAVAIVHTLYFE</sequence>
<protein>
    <submittedName>
        <fullName evidence="3">Uncharacterized protein dynlt4</fullName>
    </submittedName>
</protein>
<dbReference type="GO" id="GO:0045505">
    <property type="term" value="F:dynein intermediate chain binding"/>
    <property type="evidence" value="ECO:0007669"/>
    <property type="project" value="TreeGrafter"/>
</dbReference>
<dbReference type="RefSeq" id="XP_030630466.1">
    <property type="nucleotide sequence ID" value="XM_030774606.1"/>
</dbReference>